<sequence>MPLFDRLNSKGASSARSIALWAAILLLLAAPGAALSSGNAPASRPNADEPVVAAAADLKFALDEIALAFKRDTGKSVKLIFGSSGTFAAQIRNGAPFQLYLSADEKYVTDLHADGFTRDTGALYALGRIVLIAPSSSSLPVDPTLQGVAARLAKGGIKRFAIANPEHAPYGRCAEEALRKAGLWTRIRSKLVLGENVAQAAQFATCGSAEGGIVALSLAKSPRLAKSATYAVIPTQWHSPLRQRMVLLKNAGPTAHSFYSYLQTPAARAVMRRYGFELPGEVK</sequence>
<protein>
    <submittedName>
        <fullName evidence="4">Molybdate ABC transporter substrate-binding protein</fullName>
    </submittedName>
</protein>
<keyword evidence="5" id="KW-1185">Reference proteome</keyword>
<keyword evidence="2" id="KW-0479">Metal-binding</keyword>
<evidence type="ECO:0000313" key="5">
    <source>
        <dbReference type="Proteomes" id="UP000683557"/>
    </source>
</evidence>
<dbReference type="EMBL" id="CP076723">
    <property type="protein sequence ID" value="QWV94725.1"/>
    <property type="molecule type" value="Genomic_DNA"/>
</dbReference>
<proteinExistence type="inferred from homology"/>
<name>A0ABX8JGU3_9BACT</name>
<dbReference type="RefSeq" id="WP_216801450.1">
    <property type="nucleotide sequence ID" value="NZ_CP076723.1"/>
</dbReference>
<reference evidence="4 5" key="1">
    <citation type="submission" date="2021-06" db="EMBL/GenBank/DDBJ databases">
        <title>Gemonas diversity in paddy soil.</title>
        <authorList>
            <person name="Liu G."/>
        </authorList>
    </citation>
    <scope>NUCLEOTIDE SEQUENCE [LARGE SCALE GENOMIC DNA]</scope>
    <source>
        <strain evidence="4 5">RG10</strain>
    </source>
</reference>
<accession>A0ABX8JGU3</accession>
<gene>
    <name evidence="4" type="primary">modA</name>
    <name evidence="4" type="ORF">KP004_05990</name>
</gene>
<evidence type="ECO:0000256" key="1">
    <source>
        <dbReference type="ARBA" id="ARBA00009175"/>
    </source>
</evidence>
<keyword evidence="3" id="KW-0732">Signal</keyword>
<comment type="similarity">
    <text evidence="1">Belongs to the bacterial solute-binding protein ModA family.</text>
</comment>
<dbReference type="InterPro" id="IPR050682">
    <property type="entry name" value="ModA/WtpA"/>
</dbReference>
<evidence type="ECO:0000313" key="4">
    <source>
        <dbReference type="EMBL" id="QWV94725.1"/>
    </source>
</evidence>
<dbReference type="PIRSF" id="PIRSF004846">
    <property type="entry name" value="ModA"/>
    <property type="match status" value="1"/>
</dbReference>
<dbReference type="Pfam" id="PF13531">
    <property type="entry name" value="SBP_bac_11"/>
    <property type="match status" value="1"/>
</dbReference>
<evidence type="ECO:0000256" key="3">
    <source>
        <dbReference type="ARBA" id="ARBA00022729"/>
    </source>
</evidence>
<dbReference type="InterPro" id="IPR005950">
    <property type="entry name" value="ModA"/>
</dbReference>
<evidence type="ECO:0000256" key="2">
    <source>
        <dbReference type="ARBA" id="ARBA00022723"/>
    </source>
</evidence>
<dbReference type="CDD" id="cd13539">
    <property type="entry name" value="PBP2_AvModA"/>
    <property type="match status" value="1"/>
</dbReference>
<dbReference type="Proteomes" id="UP000683557">
    <property type="component" value="Chromosome"/>
</dbReference>
<dbReference type="PANTHER" id="PTHR30632">
    <property type="entry name" value="MOLYBDATE-BINDING PERIPLASMIC PROTEIN"/>
    <property type="match status" value="1"/>
</dbReference>
<dbReference type="NCBIfam" id="TIGR01256">
    <property type="entry name" value="modA"/>
    <property type="match status" value="1"/>
</dbReference>
<organism evidence="4 5">
    <name type="scientific">Geomonas oryzisoli</name>
    <dbReference type="NCBI Taxonomy" id="2847992"/>
    <lineage>
        <taxon>Bacteria</taxon>
        <taxon>Pseudomonadati</taxon>
        <taxon>Thermodesulfobacteriota</taxon>
        <taxon>Desulfuromonadia</taxon>
        <taxon>Geobacterales</taxon>
        <taxon>Geobacteraceae</taxon>
        <taxon>Geomonas</taxon>
    </lineage>
</organism>
<dbReference type="InterPro" id="IPR044084">
    <property type="entry name" value="AvModA-like_subst-bd"/>
</dbReference>
<dbReference type="PANTHER" id="PTHR30632:SF14">
    <property type="entry name" value="TUNGSTATE_MOLYBDATE_CHROMATE-BINDING PROTEIN MODA"/>
    <property type="match status" value="1"/>
</dbReference>